<dbReference type="CDD" id="cd01392">
    <property type="entry name" value="HTH_LacI"/>
    <property type="match status" value="1"/>
</dbReference>
<evidence type="ECO:0000256" key="1">
    <source>
        <dbReference type="ARBA" id="ARBA00023015"/>
    </source>
</evidence>
<sequence>MDEPVPRVPANRPGGRARAADVAAAARVSIATVSLVANGKAAGRVSMQTQARVEQVIEQLGYVADPAARSLVTGRRQCIALLAHDITNPFISLIAAGVTRAVGTGTQLLLASAGADVRPDLARIAAFGVDGILVDHPASEHVAGLGVPVVHLDDPDADESLPRAYFDLAPGGALLAGHLAGLGHRRLLYLDATRPWATFARRRTHLLTGLSKLAPDTIVTPARSDIDIDTTRQLVRRTWPRWRVDGVTAIVTATDVQAFGVLAGLADLGVSVPGQVSVASFDSVPFAQLTAPPLTAVALPAEQLGHTSATLLLALIDGRELGSRVQVIPSSLDVRSSTGPAVTR</sequence>
<keyword evidence="2" id="KW-0238">DNA-binding</keyword>
<dbReference type="RefSeq" id="WP_162393616.1">
    <property type="nucleotide sequence ID" value="NZ_JAABOZ010000012.1"/>
</dbReference>
<dbReference type="Gene3D" id="1.10.260.40">
    <property type="entry name" value="lambda repressor-like DNA-binding domains"/>
    <property type="match status" value="1"/>
</dbReference>
<keyword evidence="3" id="KW-0804">Transcription</keyword>
<dbReference type="Proteomes" id="UP000470470">
    <property type="component" value="Unassembled WGS sequence"/>
</dbReference>
<proteinExistence type="predicted"/>
<evidence type="ECO:0000259" key="4">
    <source>
        <dbReference type="PROSITE" id="PS50932"/>
    </source>
</evidence>
<name>A0A7K3WFP8_9ACTN</name>
<dbReference type="Pfam" id="PF13377">
    <property type="entry name" value="Peripla_BP_3"/>
    <property type="match status" value="1"/>
</dbReference>
<dbReference type="GO" id="GO:0000976">
    <property type="term" value="F:transcription cis-regulatory region binding"/>
    <property type="evidence" value="ECO:0007669"/>
    <property type="project" value="TreeGrafter"/>
</dbReference>
<keyword evidence="6" id="KW-1185">Reference proteome</keyword>
<dbReference type="SMART" id="SM00354">
    <property type="entry name" value="HTH_LACI"/>
    <property type="match status" value="1"/>
</dbReference>
<dbReference type="CDD" id="cd06267">
    <property type="entry name" value="PBP1_LacI_sugar_binding-like"/>
    <property type="match status" value="1"/>
</dbReference>
<protein>
    <submittedName>
        <fullName evidence="5">LacI family transcriptional regulator</fullName>
    </submittedName>
</protein>
<dbReference type="InterPro" id="IPR000843">
    <property type="entry name" value="HTH_LacI"/>
</dbReference>
<evidence type="ECO:0000313" key="5">
    <source>
        <dbReference type="EMBL" id="NEL55308.1"/>
    </source>
</evidence>
<dbReference type="InterPro" id="IPR046335">
    <property type="entry name" value="LacI/GalR-like_sensor"/>
</dbReference>
<dbReference type="PROSITE" id="PS50932">
    <property type="entry name" value="HTH_LACI_2"/>
    <property type="match status" value="1"/>
</dbReference>
<dbReference type="Pfam" id="PF00356">
    <property type="entry name" value="LacI"/>
    <property type="match status" value="1"/>
</dbReference>
<gene>
    <name evidence="5" type="ORF">G1H19_15045</name>
</gene>
<dbReference type="InterPro" id="IPR028082">
    <property type="entry name" value="Peripla_BP_I"/>
</dbReference>
<evidence type="ECO:0000256" key="3">
    <source>
        <dbReference type="ARBA" id="ARBA00023163"/>
    </source>
</evidence>
<comment type="caution">
    <text evidence="5">The sequence shown here is derived from an EMBL/GenBank/DDBJ whole genome shotgun (WGS) entry which is preliminary data.</text>
</comment>
<keyword evidence="1" id="KW-0805">Transcription regulation</keyword>
<dbReference type="EMBL" id="JAAGWK010000021">
    <property type="protein sequence ID" value="NEL55308.1"/>
    <property type="molecule type" value="Genomic_DNA"/>
</dbReference>
<organism evidence="5 6">
    <name type="scientific">Goekera deserti</name>
    <dbReference type="NCBI Taxonomy" id="2497753"/>
    <lineage>
        <taxon>Bacteria</taxon>
        <taxon>Bacillati</taxon>
        <taxon>Actinomycetota</taxon>
        <taxon>Actinomycetes</taxon>
        <taxon>Geodermatophilales</taxon>
        <taxon>Geodermatophilaceae</taxon>
        <taxon>Goekera</taxon>
    </lineage>
</organism>
<dbReference type="InterPro" id="IPR010982">
    <property type="entry name" value="Lambda_DNA-bd_dom_sf"/>
</dbReference>
<dbReference type="GO" id="GO:0003700">
    <property type="term" value="F:DNA-binding transcription factor activity"/>
    <property type="evidence" value="ECO:0007669"/>
    <property type="project" value="TreeGrafter"/>
</dbReference>
<evidence type="ECO:0000256" key="2">
    <source>
        <dbReference type="ARBA" id="ARBA00023125"/>
    </source>
</evidence>
<dbReference type="Gene3D" id="3.40.50.2300">
    <property type="match status" value="2"/>
</dbReference>
<dbReference type="PANTHER" id="PTHR30146">
    <property type="entry name" value="LACI-RELATED TRANSCRIPTIONAL REPRESSOR"/>
    <property type="match status" value="1"/>
</dbReference>
<dbReference type="AlphaFoldDB" id="A0A7K3WFP8"/>
<accession>A0A7K3WFP8</accession>
<dbReference type="SUPFAM" id="SSF53822">
    <property type="entry name" value="Periplasmic binding protein-like I"/>
    <property type="match status" value="1"/>
</dbReference>
<feature type="domain" description="HTH lacI-type" evidence="4">
    <location>
        <begin position="17"/>
        <end position="73"/>
    </location>
</feature>
<reference evidence="5 6" key="1">
    <citation type="submission" date="2020-02" db="EMBL/GenBank/DDBJ databases">
        <title>The whole genome sequence of CPCC 205119.</title>
        <authorList>
            <person name="Jiang Z."/>
        </authorList>
    </citation>
    <scope>NUCLEOTIDE SEQUENCE [LARGE SCALE GENOMIC DNA]</scope>
    <source>
        <strain evidence="5 6">CPCC 205119</strain>
    </source>
</reference>
<evidence type="ECO:0000313" key="6">
    <source>
        <dbReference type="Proteomes" id="UP000470470"/>
    </source>
</evidence>
<dbReference type="SUPFAM" id="SSF47413">
    <property type="entry name" value="lambda repressor-like DNA-binding domains"/>
    <property type="match status" value="1"/>
</dbReference>
<dbReference type="PANTHER" id="PTHR30146:SF155">
    <property type="entry name" value="ALANINE RACEMASE"/>
    <property type="match status" value="1"/>
</dbReference>